<evidence type="ECO:0000256" key="1">
    <source>
        <dbReference type="SAM" id="Phobius"/>
    </source>
</evidence>
<dbReference type="EMBL" id="JARYGX010000023">
    <property type="protein sequence ID" value="MDH7454165.1"/>
    <property type="molecule type" value="Genomic_DNA"/>
</dbReference>
<organism evidence="3 4">
    <name type="scientific">Luteimonas composti</name>
    <dbReference type="NCBI Taxonomy" id="398257"/>
    <lineage>
        <taxon>Bacteria</taxon>
        <taxon>Pseudomonadati</taxon>
        <taxon>Pseudomonadota</taxon>
        <taxon>Gammaproteobacteria</taxon>
        <taxon>Lysobacterales</taxon>
        <taxon>Lysobacteraceae</taxon>
        <taxon>Luteimonas</taxon>
    </lineage>
</organism>
<protein>
    <submittedName>
        <fullName evidence="3">Sensor histidine kinase</fullName>
        <ecNumber evidence="3">2.7.13.3</ecNumber>
    </submittedName>
</protein>
<feature type="transmembrane region" description="Helical" evidence="1">
    <location>
        <begin position="20"/>
        <end position="38"/>
    </location>
</feature>
<feature type="transmembrane region" description="Helical" evidence="1">
    <location>
        <begin position="79"/>
        <end position="102"/>
    </location>
</feature>
<proteinExistence type="predicted"/>
<feature type="transmembrane region" description="Helical" evidence="1">
    <location>
        <begin position="114"/>
        <end position="136"/>
    </location>
</feature>
<keyword evidence="1" id="KW-0472">Membrane</keyword>
<accession>A0ABT6MV38</accession>
<keyword evidence="3" id="KW-0808">Transferase</keyword>
<gene>
    <name evidence="3" type="ORF">QF205_13945</name>
</gene>
<dbReference type="EC" id="2.7.13.3" evidence="3"/>
<dbReference type="RefSeq" id="WP_280943367.1">
    <property type="nucleotide sequence ID" value="NZ_JARYGX010000023.1"/>
</dbReference>
<dbReference type="SUPFAM" id="SSF55874">
    <property type="entry name" value="ATPase domain of HSP90 chaperone/DNA topoisomerase II/histidine kinase"/>
    <property type="match status" value="1"/>
</dbReference>
<keyword evidence="1" id="KW-0812">Transmembrane</keyword>
<feature type="transmembrane region" description="Helical" evidence="1">
    <location>
        <begin position="44"/>
        <end position="67"/>
    </location>
</feature>
<dbReference type="GO" id="GO:0004673">
    <property type="term" value="F:protein histidine kinase activity"/>
    <property type="evidence" value="ECO:0007669"/>
    <property type="project" value="UniProtKB-EC"/>
</dbReference>
<dbReference type="Proteomes" id="UP001160550">
    <property type="component" value="Unassembled WGS sequence"/>
</dbReference>
<dbReference type="InterPro" id="IPR036890">
    <property type="entry name" value="HATPase_C_sf"/>
</dbReference>
<dbReference type="InterPro" id="IPR010559">
    <property type="entry name" value="Sig_transdc_His_kin_internal"/>
</dbReference>
<keyword evidence="4" id="KW-1185">Reference proteome</keyword>
<dbReference type="PANTHER" id="PTHR34220:SF7">
    <property type="entry name" value="SENSOR HISTIDINE KINASE YPDA"/>
    <property type="match status" value="1"/>
</dbReference>
<evidence type="ECO:0000313" key="3">
    <source>
        <dbReference type="EMBL" id="MDH7454165.1"/>
    </source>
</evidence>
<dbReference type="InterPro" id="IPR050640">
    <property type="entry name" value="Bact_2-comp_sensor_kinase"/>
</dbReference>
<evidence type="ECO:0000313" key="4">
    <source>
        <dbReference type="Proteomes" id="UP001160550"/>
    </source>
</evidence>
<keyword evidence="3" id="KW-0418">Kinase</keyword>
<dbReference type="PANTHER" id="PTHR34220">
    <property type="entry name" value="SENSOR HISTIDINE KINASE YPDA"/>
    <property type="match status" value="1"/>
</dbReference>
<dbReference type="Gene3D" id="3.30.565.10">
    <property type="entry name" value="Histidine kinase-like ATPase, C-terminal domain"/>
    <property type="match status" value="1"/>
</dbReference>
<dbReference type="Pfam" id="PF06580">
    <property type="entry name" value="His_kinase"/>
    <property type="match status" value="1"/>
</dbReference>
<name>A0ABT6MV38_9GAMM</name>
<evidence type="ECO:0000259" key="2">
    <source>
        <dbReference type="Pfam" id="PF06580"/>
    </source>
</evidence>
<reference evidence="3" key="1">
    <citation type="journal article" date="2007" name="Int. J. Syst. Evol. Microbiol.">
        <title>Luteimonas composti sp. nov., a moderately thermophilic bacterium isolated from food waste.</title>
        <authorList>
            <person name="Young C.C."/>
            <person name="Kampfer P."/>
            <person name="Chen W.M."/>
            <person name="Yen W.S."/>
            <person name="Arun A.B."/>
            <person name="Lai W.A."/>
            <person name="Shen F.T."/>
            <person name="Rekha P.D."/>
            <person name="Lin K.Y."/>
            <person name="Chou J.H."/>
        </authorList>
    </citation>
    <scope>NUCLEOTIDE SEQUENCE</scope>
    <source>
        <strain evidence="3">CC-YY355</strain>
    </source>
</reference>
<comment type="caution">
    <text evidence="3">The sequence shown here is derived from an EMBL/GenBank/DDBJ whole genome shotgun (WGS) entry which is preliminary data.</text>
</comment>
<reference evidence="3" key="2">
    <citation type="submission" date="2023-04" db="EMBL/GenBank/DDBJ databases">
        <authorList>
            <person name="Sun J.-Q."/>
        </authorList>
    </citation>
    <scope>NUCLEOTIDE SEQUENCE</scope>
    <source>
        <strain evidence="3">CC-YY355</strain>
    </source>
</reference>
<sequence length="343" mass="36988">MHSPHASPRPLDLLWQPRTLLWIVLAGESLAAVLALAPGHAGRLAYFGLASFAIQWVFITSLCLLYLTRRWLMRASPPLIAKAGLASLLLSTWLIAGMAYLVLPGLGIDPAAGWPTFTAQITLMSLTVGLLALAVFQAQWHARRLAVRAKQAEVDALQARIRPHFLFNALNTGIALVHARPQATERLLLDLSDLFRAAISGQEHVSLAEELALTRRYLEIERLRFGDRLEVHWDIAEESGDLARLPIPPLSIQPLVENAIKHGIEPSRSGGHVAVSLRSTPDAIAIDVRNSLPVGGSRTTGGHGIGLSAVRSRIQVFTGGEGGVEVSEADGEHIATLTLPLPG</sequence>
<keyword evidence="1" id="KW-1133">Transmembrane helix</keyword>
<feature type="domain" description="Signal transduction histidine kinase internal region" evidence="2">
    <location>
        <begin position="152"/>
        <end position="229"/>
    </location>
</feature>